<dbReference type="InterPro" id="IPR050925">
    <property type="entry name" value="Rhomboid_protease_S54"/>
</dbReference>
<evidence type="ECO:0000256" key="4">
    <source>
        <dbReference type="ARBA" id="ARBA00022801"/>
    </source>
</evidence>
<dbReference type="VEuPathDB" id="FungiDB:BTJ68_15580"/>
<evidence type="ECO:0000313" key="10">
    <source>
        <dbReference type="EMBL" id="RMY80654.1"/>
    </source>
</evidence>
<feature type="transmembrane region" description="Helical" evidence="8">
    <location>
        <begin position="307"/>
        <end position="326"/>
    </location>
</feature>
<keyword evidence="4" id="KW-0378">Hydrolase</keyword>
<dbReference type="EMBL" id="QWIR01000308">
    <property type="protein sequence ID" value="RMY80654.1"/>
    <property type="molecule type" value="Genomic_DNA"/>
</dbReference>
<sequence length="350" mass="37531">MLSTDPRTPRLSKAWGQPIQILRQPPISRTHIPTPSKPRRYLTTISNRKPPTPPSLPQRILTRTYYHNPYFPPPPHLPSRATTATIWTLIGLNTAVFALWQYAQHQPPTPLRHPRDGGRTPPPLTTDTLTAHTTLSWPNLRAGRYWTLLTSALSHQEPLHLVFNMLSLNAFATILTRIPGINPLHIILLATGSALAGSLGFLYHDSRRQQSDQGGTTKLIGRTVEGPHRQIARGIPGGAQSGVETPSRSSALGASGIVLGFGAAATCLAPFTRMAVMFLPVPVPLWVLTTVYAAADTYFLDDAGSRTGHAAHLGGTVFGAVFYLVVLRRVGGGLGGFGGGGGGGGLGRGW</sequence>
<organism evidence="10 11">
    <name type="scientific">Hortaea werneckii</name>
    <name type="common">Black yeast</name>
    <name type="synonym">Cladosporium werneckii</name>
    <dbReference type="NCBI Taxonomy" id="91943"/>
    <lineage>
        <taxon>Eukaryota</taxon>
        <taxon>Fungi</taxon>
        <taxon>Dikarya</taxon>
        <taxon>Ascomycota</taxon>
        <taxon>Pezizomycotina</taxon>
        <taxon>Dothideomycetes</taxon>
        <taxon>Dothideomycetidae</taxon>
        <taxon>Mycosphaerellales</taxon>
        <taxon>Teratosphaeriaceae</taxon>
        <taxon>Hortaea</taxon>
    </lineage>
</organism>
<feature type="region of interest" description="Disordered" evidence="7">
    <location>
        <begin position="107"/>
        <end position="126"/>
    </location>
</feature>
<reference evidence="10 11" key="1">
    <citation type="journal article" date="2018" name="BMC Genomics">
        <title>Genomic evidence for intraspecific hybridization in a clonal and extremely halotolerant yeast.</title>
        <authorList>
            <person name="Gostincar C."/>
            <person name="Stajich J.E."/>
            <person name="Zupancic J."/>
            <person name="Zalar P."/>
            <person name="Gunde-Cimerman N."/>
        </authorList>
    </citation>
    <scope>NUCLEOTIDE SEQUENCE [LARGE SCALE GENOMIC DNA]</scope>
    <source>
        <strain evidence="10 11">EXF-2788</strain>
    </source>
</reference>
<evidence type="ECO:0000256" key="3">
    <source>
        <dbReference type="ARBA" id="ARBA00022692"/>
    </source>
</evidence>
<keyword evidence="6 8" id="KW-0472">Membrane</keyword>
<dbReference type="Proteomes" id="UP000268823">
    <property type="component" value="Unassembled WGS sequence"/>
</dbReference>
<proteinExistence type="inferred from homology"/>
<dbReference type="GO" id="GO:0016020">
    <property type="term" value="C:membrane"/>
    <property type="evidence" value="ECO:0007669"/>
    <property type="project" value="UniProtKB-SubCell"/>
</dbReference>
<dbReference type="SUPFAM" id="SSF144091">
    <property type="entry name" value="Rhomboid-like"/>
    <property type="match status" value="1"/>
</dbReference>
<evidence type="ECO:0000259" key="9">
    <source>
        <dbReference type="Pfam" id="PF01694"/>
    </source>
</evidence>
<keyword evidence="5 8" id="KW-1133">Transmembrane helix</keyword>
<feature type="transmembrane region" description="Helical" evidence="8">
    <location>
        <begin position="184"/>
        <end position="203"/>
    </location>
</feature>
<dbReference type="AlphaFoldDB" id="A0A3M7EX05"/>
<dbReference type="PANTHER" id="PTHR43731">
    <property type="entry name" value="RHOMBOID PROTEASE"/>
    <property type="match status" value="1"/>
</dbReference>
<evidence type="ECO:0000256" key="6">
    <source>
        <dbReference type="ARBA" id="ARBA00023136"/>
    </source>
</evidence>
<comment type="subcellular location">
    <subcellularLocation>
        <location evidence="1">Membrane</location>
        <topology evidence="1">Multi-pass membrane protein</topology>
    </subcellularLocation>
</comment>
<feature type="domain" description="Peptidase S54 rhomboid" evidence="9">
    <location>
        <begin position="143"/>
        <end position="328"/>
    </location>
</feature>
<evidence type="ECO:0000313" key="11">
    <source>
        <dbReference type="Proteomes" id="UP000268823"/>
    </source>
</evidence>
<gene>
    <name evidence="10" type="ORF">D0861_08541</name>
</gene>
<dbReference type="InterPro" id="IPR035952">
    <property type="entry name" value="Rhomboid-like_sf"/>
</dbReference>
<accession>A0A3M7EX05</accession>
<feature type="region of interest" description="Disordered" evidence="7">
    <location>
        <begin position="27"/>
        <end position="57"/>
    </location>
</feature>
<feature type="transmembrane region" description="Helical" evidence="8">
    <location>
        <begin position="277"/>
        <end position="295"/>
    </location>
</feature>
<evidence type="ECO:0000256" key="7">
    <source>
        <dbReference type="SAM" id="MobiDB-lite"/>
    </source>
</evidence>
<dbReference type="Pfam" id="PF01694">
    <property type="entry name" value="Rhomboid"/>
    <property type="match status" value="1"/>
</dbReference>
<evidence type="ECO:0000256" key="5">
    <source>
        <dbReference type="ARBA" id="ARBA00022989"/>
    </source>
</evidence>
<evidence type="ECO:0000256" key="1">
    <source>
        <dbReference type="ARBA" id="ARBA00004141"/>
    </source>
</evidence>
<dbReference type="PANTHER" id="PTHR43731:SF14">
    <property type="entry name" value="PRESENILIN-ASSOCIATED RHOMBOID-LIKE PROTEIN, MITOCHONDRIAL"/>
    <property type="match status" value="1"/>
</dbReference>
<evidence type="ECO:0000256" key="8">
    <source>
        <dbReference type="SAM" id="Phobius"/>
    </source>
</evidence>
<evidence type="ECO:0000256" key="2">
    <source>
        <dbReference type="ARBA" id="ARBA00009045"/>
    </source>
</evidence>
<dbReference type="InterPro" id="IPR022764">
    <property type="entry name" value="Peptidase_S54_rhomboid_dom"/>
</dbReference>
<dbReference type="OrthoDB" id="418595at2759"/>
<name>A0A3M7EX05_HORWE</name>
<keyword evidence="3 8" id="KW-0812">Transmembrane</keyword>
<dbReference type="Gene3D" id="1.20.1540.10">
    <property type="entry name" value="Rhomboid-like"/>
    <property type="match status" value="1"/>
</dbReference>
<dbReference type="GO" id="GO:0004252">
    <property type="term" value="F:serine-type endopeptidase activity"/>
    <property type="evidence" value="ECO:0007669"/>
    <property type="project" value="InterPro"/>
</dbReference>
<protein>
    <recommendedName>
        <fullName evidence="9">Peptidase S54 rhomboid domain-containing protein</fullName>
    </recommendedName>
</protein>
<comment type="similarity">
    <text evidence="2">Belongs to the peptidase S54 family.</text>
</comment>
<comment type="caution">
    <text evidence="10">The sequence shown here is derived from an EMBL/GenBank/DDBJ whole genome shotgun (WGS) entry which is preliminary data.</text>
</comment>